<evidence type="ECO:0000313" key="3">
    <source>
        <dbReference type="Proteomes" id="UP001172728"/>
    </source>
</evidence>
<proteinExistence type="predicted"/>
<dbReference type="InterPro" id="IPR029044">
    <property type="entry name" value="Nucleotide-diphossugar_trans"/>
</dbReference>
<organism evidence="2 3">
    <name type="scientific">Demequina litoralis</name>
    <dbReference type="NCBI Taxonomy" id="3051660"/>
    <lineage>
        <taxon>Bacteria</taxon>
        <taxon>Bacillati</taxon>
        <taxon>Actinomycetota</taxon>
        <taxon>Actinomycetes</taxon>
        <taxon>Micrococcales</taxon>
        <taxon>Demequinaceae</taxon>
        <taxon>Demequina</taxon>
    </lineage>
</organism>
<dbReference type="EMBL" id="JAUHPW010000002">
    <property type="protein sequence ID" value="MDN4474773.1"/>
    <property type="molecule type" value="Genomic_DNA"/>
</dbReference>
<dbReference type="CDD" id="cd04182">
    <property type="entry name" value="GT_2_like_f"/>
    <property type="match status" value="1"/>
</dbReference>
<dbReference type="Pfam" id="PF12804">
    <property type="entry name" value="NTP_transf_3"/>
    <property type="match status" value="1"/>
</dbReference>
<evidence type="ECO:0000313" key="2">
    <source>
        <dbReference type="EMBL" id="MDN4474773.1"/>
    </source>
</evidence>
<dbReference type="Gene3D" id="3.90.550.10">
    <property type="entry name" value="Spore Coat Polysaccharide Biosynthesis Protein SpsA, Chain A"/>
    <property type="match status" value="1"/>
</dbReference>
<protein>
    <submittedName>
        <fullName evidence="2">Nucleotidyltransferase family protein</fullName>
    </submittedName>
</protein>
<dbReference type="InterPro" id="IPR025877">
    <property type="entry name" value="MobA-like_NTP_Trfase"/>
</dbReference>
<evidence type="ECO:0000259" key="1">
    <source>
        <dbReference type="Pfam" id="PF12804"/>
    </source>
</evidence>
<dbReference type="PANTHER" id="PTHR43777">
    <property type="entry name" value="MOLYBDENUM COFACTOR CYTIDYLYLTRANSFERASE"/>
    <property type="match status" value="1"/>
</dbReference>
<accession>A0ABT8G6M6</accession>
<keyword evidence="3" id="KW-1185">Reference proteome</keyword>
<reference evidence="2" key="1">
    <citation type="submission" date="2023-06" db="EMBL/GenBank/DDBJ databases">
        <title>Sysu t00192.</title>
        <authorList>
            <person name="Gao L."/>
            <person name="Fang B.-Z."/>
            <person name="Li W.-J."/>
        </authorList>
    </citation>
    <scope>NUCLEOTIDE SEQUENCE</scope>
    <source>
        <strain evidence="2">SYSU T00192</strain>
    </source>
</reference>
<feature type="domain" description="MobA-like NTP transferase" evidence="1">
    <location>
        <begin position="7"/>
        <end position="167"/>
    </location>
</feature>
<dbReference type="PANTHER" id="PTHR43777:SF1">
    <property type="entry name" value="MOLYBDENUM COFACTOR CYTIDYLYLTRANSFERASE"/>
    <property type="match status" value="1"/>
</dbReference>
<dbReference type="RefSeq" id="WP_301131183.1">
    <property type="nucleotide sequence ID" value="NZ_JAUHPW010000002.1"/>
</dbReference>
<sequence>MAERLVGVVLAAGAGTRFGGPKALARDDAGAWLPRACTLLADAGCEPVVAVLGAGADEARHLLPKGAHGVVAEAWHEGIGSSLRAGIEIARAAHADAVLVTLVDLPALAPEAVARVAERFTGDPHVLARAVDGGVPGHPVLVGAAHLGPLLATVGGERGAAHYLAGHHAEEVDCTGLGAASDVDAR</sequence>
<dbReference type="SUPFAM" id="SSF53448">
    <property type="entry name" value="Nucleotide-diphospho-sugar transferases"/>
    <property type="match status" value="1"/>
</dbReference>
<comment type="caution">
    <text evidence="2">The sequence shown here is derived from an EMBL/GenBank/DDBJ whole genome shotgun (WGS) entry which is preliminary data.</text>
</comment>
<dbReference type="Proteomes" id="UP001172728">
    <property type="component" value="Unassembled WGS sequence"/>
</dbReference>
<name>A0ABT8G6M6_9MICO</name>
<gene>
    <name evidence="2" type="ORF">QQX09_02765</name>
</gene>